<dbReference type="EMBL" id="JASJQH010000075">
    <property type="protein sequence ID" value="KAK9767479.1"/>
    <property type="molecule type" value="Genomic_DNA"/>
</dbReference>
<evidence type="ECO:0000313" key="11">
    <source>
        <dbReference type="Proteomes" id="UP001479436"/>
    </source>
</evidence>
<protein>
    <recommendedName>
        <fullName evidence="12">RING-type domain-containing protein</fullName>
    </recommendedName>
</protein>
<dbReference type="Proteomes" id="UP001479436">
    <property type="component" value="Unassembled WGS sequence"/>
</dbReference>
<dbReference type="InterPro" id="IPR044066">
    <property type="entry name" value="TRIAD_supradom"/>
</dbReference>
<dbReference type="InterPro" id="IPR001841">
    <property type="entry name" value="Znf_RING"/>
</dbReference>
<evidence type="ECO:0000259" key="8">
    <source>
        <dbReference type="PROSITE" id="PS50089"/>
    </source>
</evidence>
<proteinExistence type="predicted"/>
<dbReference type="Gene3D" id="1.20.120.1750">
    <property type="match status" value="1"/>
</dbReference>
<evidence type="ECO:0000313" key="10">
    <source>
        <dbReference type="EMBL" id="KAK9767479.1"/>
    </source>
</evidence>
<evidence type="ECO:0000256" key="5">
    <source>
        <dbReference type="ARBA" id="ARBA00022786"/>
    </source>
</evidence>
<evidence type="ECO:0000256" key="4">
    <source>
        <dbReference type="ARBA" id="ARBA00022771"/>
    </source>
</evidence>
<evidence type="ECO:0000256" key="2">
    <source>
        <dbReference type="ARBA" id="ARBA00022723"/>
    </source>
</evidence>
<keyword evidence="5" id="KW-0833">Ubl conjugation pathway</keyword>
<comment type="caution">
    <text evidence="10">The sequence shown here is derived from an EMBL/GenBank/DDBJ whole genome shotgun (WGS) entry which is preliminary data.</text>
</comment>
<keyword evidence="4 7" id="KW-0863">Zinc-finger</keyword>
<dbReference type="InterPro" id="IPR013083">
    <property type="entry name" value="Znf_RING/FYVE/PHD"/>
</dbReference>
<dbReference type="Pfam" id="PF22191">
    <property type="entry name" value="IBR_1"/>
    <property type="match status" value="1"/>
</dbReference>
<name>A0ABR2X132_9FUNG</name>
<dbReference type="PROSITE" id="PS51873">
    <property type="entry name" value="TRIAD"/>
    <property type="match status" value="1"/>
</dbReference>
<evidence type="ECO:0000256" key="7">
    <source>
        <dbReference type="PROSITE-ProRule" id="PRU00175"/>
    </source>
</evidence>
<keyword evidence="11" id="KW-1185">Reference proteome</keyword>
<keyword evidence="2" id="KW-0479">Metal-binding</keyword>
<keyword evidence="3" id="KW-0677">Repeat</keyword>
<evidence type="ECO:0000256" key="3">
    <source>
        <dbReference type="ARBA" id="ARBA00022737"/>
    </source>
</evidence>
<evidence type="ECO:0000256" key="6">
    <source>
        <dbReference type="ARBA" id="ARBA00022833"/>
    </source>
</evidence>
<evidence type="ECO:0008006" key="12">
    <source>
        <dbReference type="Google" id="ProtNLM"/>
    </source>
</evidence>
<organism evidence="10 11">
    <name type="scientific">Basidiobolus ranarum</name>
    <dbReference type="NCBI Taxonomy" id="34480"/>
    <lineage>
        <taxon>Eukaryota</taxon>
        <taxon>Fungi</taxon>
        <taxon>Fungi incertae sedis</taxon>
        <taxon>Zoopagomycota</taxon>
        <taxon>Entomophthoromycotina</taxon>
        <taxon>Basidiobolomycetes</taxon>
        <taxon>Basidiobolales</taxon>
        <taxon>Basidiobolaceae</taxon>
        <taxon>Basidiobolus</taxon>
    </lineage>
</organism>
<dbReference type="PANTHER" id="PTHR11685">
    <property type="entry name" value="RBR FAMILY RING FINGER AND IBR DOMAIN-CONTAINING"/>
    <property type="match status" value="1"/>
</dbReference>
<feature type="domain" description="RING-type" evidence="9">
    <location>
        <begin position="10"/>
        <end position="349"/>
    </location>
</feature>
<accession>A0ABR2X132</accession>
<dbReference type="InterPro" id="IPR031127">
    <property type="entry name" value="E3_UB_ligase_RBR"/>
</dbReference>
<dbReference type="SUPFAM" id="SSF57850">
    <property type="entry name" value="RING/U-box"/>
    <property type="match status" value="2"/>
</dbReference>
<keyword evidence="1" id="KW-0808">Transferase</keyword>
<gene>
    <name evidence="10" type="ORF">K7432_002706</name>
</gene>
<feature type="domain" description="RING-type" evidence="8">
    <location>
        <begin position="14"/>
        <end position="63"/>
    </location>
</feature>
<keyword evidence="6" id="KW-0862">Zinc</keyword>
<dbReference type="PROSITE" id="PS50089">
    <property type="entry name" value="ZF_RING_2"/>
    <property type="match status" value="1"/>
</dbReference>
<evidence type="ECO:0000256" key="1">
    <source>
        <dbReference type="ARBA" id="ARBA00022679"/>
    </source>
</evidence>
<dbReference type="Gene3D" id="3.30.40.10">
    <property type="entry name" value="Zinc/RING finger domain, C3HC4 (zinc finger)"/>
    <property type="match status" value="1"/>
</dbReference>
<sequence length="393" mass="45302">MTSSPDIEYWLQRCSICFDAQLDFCLDYCRDQYCRDCFKRYVKEVVNNSWGLGITKIKCPVCQDVLSQSEWSKYVDPETVELYNTYNRPYRAFTRFCPECEHEVRGAKMEPISYKADRERYFDEVHDLLNEFFQTTNYAALNTSEFLNKFSADYRNFLSGGSITVADMYKYTLEKMIDCLGLWYVWSNEGSKKNMPKSSKVKKRKLEGETDSLISAAAKISSKLVSLEFRPELWKELQFMHIANFPQVSCQKCYQEVCLRCGEGSHHKAMTCFEYMEDQVRNSSTYSESVENLKWKLQNSKSCPNCCILINRDDGCNKVDCLHCGHRFCWICRDTWSEKCGFYQCRGAKNGPSAEVESPTTAKTGSVSEMPEIGVPNVIAIQAKLATPQRGSA</sequence>
<reference evidence="10 11" key="1">
    <citation type="submission" date="2023-04" db="EMBL/GenBank/DDBJ databases">
        <title>Genome of Basidiobolus ranarum AG-B5.</title>
        <authorList>
            <person name="Stajich J.E."/>
            <person name="Carter-House D."/>
            <person name="Gryganskyi A."/>
        </authorList>
    </citation>
    <scope>NUCLEOTIDE SEQUENCE [LARGE SCALE GENOMIC DNA]</scope>
    <source>
        <strain evidence="10 11">AG-B5</strain>
    </source>
</reference>
<evidence type="ECO:0000259" key="9">
    <source>
        <dbReference type="PROSITE" id="PS51873"/>
    </source>
</evidence>